<dbReference type="Pfam" id="PF02230">
    <property type="entry name" value="Abhydrolase_2"/>
    <property type="match status" value="1"/>
</dbReference>
<evidence type="ECO:0000259" key="13">
    <source>
        <dbReference type="Pfam" id="PF02230"/>
    </source>
</evidence>
<feature type="transmembrane region" description="Helical" evidence="12">
    <location>
        <begin position="87"/>
        <end position="104"/>
    </location>
</feature>
<dbReference type="EMBL" id="CAFBSF010000057">
    <property type="protein sequence ID" value="CAB5240737.1"/>
    <property type="molecule type" value="Genomic_DNA"/>
</dbReference>
<evidence type="ECO:0000256" key="4">
    <source>
        <dbReference type="ARBA" id="ARBA00022651"/>
    </source>
</evidence>
<dbReference type="GO" id="GO:0005576">
    <property type="term" value="C:extracellular region"/>
    <property type="evidence" value="ECO:0007669"/>
    <property type="project" value="UniProtKB-SubCell"/>
</dbReference>
<evidence type="ECO:0000256" key="9">
    <source>
        <dbReference type="ARBA" id="ARBA00023136"/>
    </source>
</evidence>
<dbReference type="PANTHER" id="PTHR38050">
    <property type="match status" value="1"/>
</dbReference>
<dbReference type="Gene3D" id="1.10.357.140">
    <property type="entry name" value="UbiA prenyltransferase"/>
    <property type="match status" value="1"/>
</dbReference>
<dbReference type="InterPro" id="IPR003140">
    <property type="entry name" value="PLipase/COase/thioEstase"/>
</dbReference>
<feature type="transmembrane region" description="Helical" evidence="12">
    <location>
        <begin position="110"/>
        <end position="126"/>
    </location>
</feature>
<feature type="domain" description="Phospholipase/carboxylesterase/thioesterase" evidence="13">
    <location>
        <begin position="321"/>
        <end position="418"/>
    </location>
</feature>
<keyword evidence="3" id="KW-0964">Secreted</keyword>
<dbReference type="PANTHER" id="PTHR38050:SF2">
    <property type="entry name" value="FERULOYL ESTERASE C-RELATED"/>
    <property type="match status" value="1"/>
</dbReference>
<feature type="transmembrane region" description="Helical" evidence="12">
    <location>
        <begin position="12"/>
        <end position="34"/>
    </location>
</feature>
<evidence type="ECO:0000256" key="12">
    <source>
        <dbReference type="SAM" id="Phobius"/>
    </source>
</evidence>
<dbReference type="EMBL" id="CAFABG010000063">
    <property type="protein sequence ID" value="CAB4830125.1"/>
    <property type="molecule type" value="Genomic_DNA"/>
</dbReference>
<dbReference type="InterPro" id="IPR043595">
    <property type="entry name" value="FaeB/C/D"/>
</dbReference>
<evidence type="ECO:0000256" key="6">
    <source>
        <dbReference type="ARBA" id="ARBA00022729"/>
    </source>
</evidence>
<keyword evidence="5 12" id="KW-0812">Transmembrane</keyword>
<accession>A0A6J7XXW0</accession>
<dbReference type="SUPFAM" id="SSF53474">
    <property type="entry name" value="alpha/beta-Hydrolases"/>
    <property type="match status" value="1"/>
</dbReference>
<reference evidence="15" key="1">
    <citation type="submission" date="2020-05" db="EMBL/GenBank/DDBJ databases">
        <authorList>
            <person name="Chiriac C."/>
            <person name="Salcher M."/>
            <person name="Ghai R."/>
            <person name="Kavagutti S V."/>
        </authorList>
    </citation>
    <scope>NUCLEOTIDE SEQUENCE</scope>
</reference>
<keyword evidence="10" id="KW-0119">Carbohydrate metabolism</keyword>
<evidence type="ECO:0000256" key="8">
    <source>
        <dbReference type="ARBA" id="ARBA00022989"/>
    </source>
</evidence>
<organism evidence="15">
    <name type="scientific">freshwater metagenome</name>
    <dbReference type="NCBI Taxonomy" id="449393"/>
    <lineage>
        <taxon>unclassified sequences</taxon>
        <taxon>metagenomes</taxon>
        <taxon>ecological metagenomes</taxon>
    </lineage>
</organism>
<evidence type="ECO:0000256" key="1">
    <source>
        <dbReference type="ARBA" id="ARBA00004141"/>
    </source>
</evidence>
<name>A0A6J7XXW0_9ZZZZ</name>
<keyword evidence="8 12" id="KW-1133">Transmembrane helix</keyword>
<dbReference type="InterPro" id="IPR044878">
    <property type="entry name" value="UbiA_sf"/>
</dbReference>
<evidence type="ECO:0000256" key="2">
    <source>
        <dbReference type="ARBA" id="ARBA00004613"/>
    </source>
</evidence>
<proteinExistence type="predicted"/>
<dbReference type="GO" id="GO:0016765">
    <property type="term" value="F:transferase activity, transferring alkyl or aryl (other than methyl) groups"/>
    <property type="evidence" value="ECO:0007669"/>
    <property type="project" value="InterPro"/>
</dbReference>
<dbReference type="Gene3D" id="3.40.50.1820">
    <property type="entry name" value="alpha/beta hydrolase"/>
    <property type="match status" value="1"/>
</dbReference>
<feature type="transmembrane region" description="Helical" evidence="12">
    <location>
        <begin position="133"/>
        <end position="151"/>
    </location>
</feature>
<feature type="transmembrane region" description="Helical" evidence="12">
    <location>
        <begin position="157"/>
        <end position="176"/>
    </location>
</feature>
<keyword evidence="4" id="KW-0858">Xylan degradation</keyword>
<keyword evidence="7" id="KW-0378">Hydrolase</keyword>
<comment type="subcellular location">
    <subcellularLocation>
        <location evidence="1">Membrane</location>
        <topology evidence="1">Multi-pass membrane protein</topology>
    </subcellularLocation>
    <subcellularLocation>
        <location evidence="2">Secreted</location>
    </subcellularLocation>
</comment>
<sequence length="494" mass="53047">MSLRRVRAYAKAAHFGPTILITGISFVLAMRLWWEGPAYLIAFTVFLGQLIIGWSNDIYDYGDDLKHARLNKPLVAGTIMVEQLRKATFILLPIAVIANLIGPLGLKGGLVYLLGVGCGIAYNFYFKFSPLSPLPYAVACAALPASIFYATDRTPPMWVLAAGSMLGVAFHFLNVIKDLAHDRESGIGGLPQRLGKRASSAIALVLAIATGMLFLSNPVSRDLSSIEFNYSSAFIVGGERPVNVNMPSGYSREVPAPLLIDLHGYSGTSESQLRFSLLAAATQKRGVIYAAPDGLLDSQGNQFWNASKACCNFNNNPVDDVAYIQSLIDEISSKVSVDSKRIYLFGHSNGHFMTYKFACSRPESVAAIAGLAGAMDSDVATCAPSAAVNVLHIHGTSDATILYDGGSLFDNLYTSAATSVKRWAQIDKCLTSPQIGAAFDLISTLDGAETTPTIYSCPRTTVELWSINGGAHSPDIGESSALKIVDWFLAHPKK</sequence>
<evidence type="ECO:0000256" key="7">
    <source>
        <dbReference type="ARBA" id="ARBA00022801"/>
    </source>
</evidence>
<keyword evidence="6" id="KW-0732">Signal</keyword>
<evidence type="ECO:0000256" key="11">
    <source>
        <dbReference type="ARBA" id="ARBA00023326"/>
    </source>
</evidence>
<keyword evidence="9 12" id="KW-0472">Membrane</keyword>
<gene>
    <name evidence="14" type="ORF">UFOPK3181_00846</name>
    <name evidence="15" type="ORF">UFOPK3520_00804</name>
</gene>
<feature type="transmembrane region" description="Helical" evidence="12">
    <location>
        <begin position="197"/>
        <end position="215"/>
    </location>
</feature>
<dbReference type="AlphaFoldDB" id="A0A6J7XXW0"/>
<evidence type="ECO:0000256" key="3">
    <source>
        <dbReference type="ARBA" id="ARBA00022525"/>
    </source>
</evidence>
<keyword evidence="11" id="KW-0624">Polysaccharide degradation</keyword>
<feature type="transmembrane region" description="Helical" evidence="12">
    <location>
        <begin position="40"/>
        <end position="59"/>
    </location>
</feature>
<dbReference type="Pfam" id="PF01040">
    <property type="entry name" value="UbiA"/>
    <property type="match status" value="1"/>
</dbReference>
<evidence type="ECO:0000313" key="14">
    <source>
        <dbReference type="EMBL" id="CAB4830125.1"/>
    </source>
</evidence>
<dbReference type="GO" id="GO:0016020">
    <property type="term" value="C:membrane"/>
    <property type="evidence" value="ECO:0007669"/>
    <property type="project" value="UniProtKB-SubCell"/>
</dbReference>
<evidence type="ECO:0000313" key="15">
    <source>
        <dbReference type="EMBL" id="CAB5240737.1"/>
    </source>
</evidence>
<protein>
    <submittedName>
        <fullName evidence="15">Unannotated protein</fullName>
    </submittedName>
</protein>
<dbReference type="CDD" id="cd13956">
    <property type="entry name" value="PT_UbiA"/>
    <property type="match status" value="1"/>
</dbReference>
<dbReference type="GO" id="GO:0045493">
    <property type="term" value="P:xylan catabolic process"/>
    <property type="evidence" value="ECO:0007669"/>
    <property type="project" value="UniProtKB-KW"/>
</dbReference>
<evidence type="ECO:0000256" key="10">
    <source>
        <dbReference type="ARBA" id="ARBA00023277"/>
    </source>
</evidence>
<evidence type="ECO:0000256" key="5">
    <source>
        <dbReference type="ARBA" id="ARBA00022692"/>
    </source>
</evidence>
<dbReference type="InterPro" id="IPR000537">
    <property type="entry name" value="UbiA_prenyltransferase"/>
</dbReference>
<dbReference type="InterPro" id="IPR029058">
    <property type="entry name" value="AB_hydrolase_fold"/>
</dbReference>
<dbReference type="GO" id="GO:0030600">
    <property type="term" value="F:feruloyl esterase activity"/>
    <property type="evidence" value="ECO:0007669"/>
    <property type="project" value="InterPro"/>
</dbReference>